<reference evidence="1 2" key="1">
    <citation type="submission" date="2019-07" db="EMBL/GenBank/DDBJ databases">
        <title>Gastrointestinal microbiota of Peromyscus leucopus, the white-footed mouse.</title>
        <authorList>
            <person name="Milovic A."/>
            <person name="Bassam K."/>
            <person name="Barbour A.G."/>
        </authorList>
    </citation>
    <scope>NUCLEOTIDE SEQUENCE [LARGE SCALE GENOMIC DNA]</scope>
    <source>
        <strain evidence="1 2">LL7</strain>
        <plasmid evidence="1 2">unnamed</plasmid>
    </source>
</reference>
<dbReference type="Proteomes" id="UP000316394">
    <property type="component" value="Plasmid unnamed"/>
</dbReference>
<sequence length="91" mass="10169">MTKENSKRVQANVNVDVAKDAEEVMDELGINPTTVINALYKKIAATGEIPFSFSLTADQKADLAVKRASRKVPVVKLRTKQEIEDFFENEN</sequence>
<dbReference type="AlphaFoldDB" id="A0A517D8R5"/>
<dbReference type="InterPro" id="IPR007337">
    <property type="entry name" value="RelB/DinJ"/>
</dbReference>
<dbReference type="InterPro" id="IPR013321">
    <property type="entry name" value="Arc_rbn_hlx_hlx"/>
</dbReference>
<dbReference type="EMBL" id="CP041677">
    <property type="protein sequence ID" value="QDR73724.1"/>
    <property type="molecule type" value="Genomic_DNA"/>
</dbReference>
<dbReference type="GO" id="GO:0006355">
    <property type="term" value="P:regulation of DNA-templated transcription"/>
    <property type="evidence" value="ECO:0007669"/>
    <property type="project" value="InterPro"/>
</dbReference>
<organism evidence="1 2">
    <name type="scientific">Limosilactobacillus reuteri</name>
    <name type="common">Lactobacillus reuteri</name>
    <dbReference type="NCBI Taxonomy" id="1598"/>
    <lineage>
        <taxon>Bacteria</taxon>
        <taxon>Bacillati</taxon>
        <taxon>Bacillota</taxon>
        <taxon>Bacilli</taxon>
        <taxon>Lactobacillales</taxon>
        <taxon>Lactobacillaceae</taxon>
        <taxon>Limosilactobacillus</taxon>
    </lineage>
</organism>
<geneLocation type="plasmid" evidence="1 2">
    <name>unnamed</name>
</geneLocation>
<protein>
    <submittedName>
        <fullName evidence="1">Damage-inducible protein</fullName>
    </submittedName>
</protein>
<keyword evidence="1" id="KW-0614">Plasmid</keyword>
<dbReference type="Pfam" id="PF04221">
    <property type="entry name" value="RelB"/>
    <property type="match status" value="1"/>
</dbReference>
<accession>A0A517D8R5</accession>
<dbReference type="Gene3D" id="1.10.1220.10">
    <property type="entry name" value="Met repressor-like"/>
    <property type="match status" value="1"/>
</dbReference>
<name>A0A517D8R5_LIMRT</name>
<evidence type="ECO:0000313" key="1">
    <source>
        <dbReference type="EMBL" id="QDR73724.1"/>
    </source>
</evidence>
<proteinExistence type="predicted"/>
<gene>
    <name evidence="1" type="ORF">FOD75_11365</name>
</gene>
<evidence type="ECO:0000313" key="2">
    <source>
        <dbReference type="Proteomes" id="UP000316394"/>
    </source>
</evidence>